<proteinExistence type="predicted"/>
<keyword evidence="2" id="KW-1185">Reference proteome</keyword>
<dbReference type="EMBL" id="BMND01000044">
    <property type="protein sequence ID" value="GGN61987.1"/>
    <property type="molecule type" value="Genomic_DNA"/>
</dbReference>
<organism evidence="1 2">
    <name type="scientific">Streptomyces kronopolitis</name>
    <dbReference type="NCBI Taxonomy" id="1612435"/>
    <lineage>
        <taxon>Bacteria</taxon>
        <taxon>Bacillati</taxon>
        <taxon>Actinomycetota</taxon>
        <taxon>Actinomycetes</taxon>
        <taxon>Kitasatosporales</taxon>
        <taxon>Streptomycetaceae</taxon>
        <taxon>Streptomyces</taxon>
    </lineage>
</organism>
<protein>
    <submittedName>
        <fullName evidence="1">Uncharacterized protein</fullName>
    </submittedName>
</protein>
<accession>A0ABQ2K1Z6</accession>
<evidence type="ECO:0000313" key="2">
    <source>
        <dbReference type="Proteomes" id="UP000600080"/>
    </source>
</evidence>
<name>A0ABQ2K1Z6_9ACTN</name>
<evidence type="ECO:0000313" key="1">
    <source>
        <dbReference type="EMBL" id="GGN61987.1"/>
    </source>
</evidence>
<reference evidence="2" key="1">
    <citation type="journal article" date="2019" name="Int. J. Syst. Evol. Microbiol.">
        <title>The Global Catalogue of Microorganisms (GCM) 10K type strain sequencing project: providing services to taxonomists for standard genome sequencing and annotation.</title>
        <authorList>
            <consortium name="The Broad Institute Genomics Platform"/>
            <consortium name="The Broad Institute Genome Sequencing Center for Infectious Disease"/>
            <person name="Wu L."/>
            <person name="Ma J."/>
        </authorList>
    </citation>
    <scope>NUCLEOTIDE SEQUENCE [LARGE SCALE GENOMIC DNA]</scope>
    <source>
        <strain evidence="2">CGMCC 4.7323</strain>
    </source>
</reference>
<gene>
    <name evidence="1" type="ORF">GCM10012285_61650</name>
</gene>
<sequence length="118" mass="13172">MRHWHDDPGALAWRQSAEAADRHRGTVMPPEQLPGLIAGRAEVALAWQLLAGPLTPVDLTPGRMALRRALKILPQSGPDPNCYEQRWRDRGWSGGQPLELCKRPTCGRCVPLRLTGHR</sequence>
<dbReference type="Proteomes" id="UP000600080">
    <property type="component" value="Unassembled WGS sequence"/>
</dbReference>
<comment type="caution">
    <text evidence="1">The sequence shown here is derived from an EMBL/GenBank/DDBJ whole genome shotgun (WGS) entry which is preliminary data.</text>
</comment>